<dbReference type="GO" id="GO:0006355">
    <property type="term" value="P:regulation of DNA-templated transcription"/>
    <property type="evidence" value="ECO:0007669"/>
    <property type="project" value="InterPro"/>
</dbReference>
<reference evidence="3" key="2">
    <citation type="submission" date="2021-04" db="EMBL/GenBank/DDBJ databases">
        <authorList>
            <person name="Gilroy R."/>
        </authorList>
    </citation>
    <scope>NUCLEOTIDE SEQUENCE</scope>
    <source>
        <strain evidence="3">ChiBcec1-1630</strain>
    </source>
</reference>
<dbReference type="GO" id="GO:0044010">
    <property type="term" value="P:single-species biofilm formation"/>
    <property type="evidence" value="ECO:0007669"/>
    <property type="project" value="InterPro"/>
</dbReference>
<dbReference type="GO" id="GO:0000987">
    <property type="term" value="F:cis-regulatory region sequence-specific DNA binding"/>
    <property type="evidence" value="ECO:0007669"/>
    <property type="project" value="InterPro"/>
</dbReference>
<evidence type="ECO:0000313" key="3">
    <source>
        <dbReference type="EMBL" id="HJC87997.1"/>
    </source>
</evidence>
<comment type="caution">
    <text evidence="3">The sequence shown here is derived from an EMBL/GenBank/DDBJ whole genome shotgun (WGS) entry which is preliminary data.</text>
</comment>
<evidence type="ECO:0000256" key="2">
    <source>
        <dbReference type="ARBA" id="ARBA00022649"/>
    </source>
</evidence>
<dbReference type="AlphaFoldDB" id="A0A9D2QL06"/>
<dbReference type="Proteomes" id="UP000823922">
    <property type="component" value="Unassembled WGS sequence"/>
</dbReference>
<dbReference type="EMBL" id="DWVS01000204">
    <property type="protein sequence ID" value="HJC87997.1"/>
    <property type="molecule type" value="Genomic_DNA"/>
</dbReference>
<dbReference type="Gene3D" id="1.10.1220.10">
    <property type="entry name" value="Met repressor-like"/>
    <property type="match status" value="1"/>
</dbReference>
<organism evidence="3 4">
    <name type="scientific">Candidatus Eisenbergiella intestinigallinarum</name>
    <dbReference type="NCBI Taxonomy" id="2838549"/>
    <lineage>
        <taxon>Bacteria</taxon>
        <taxon>Bacillati</taxon>
        <taxon>Bacillota</taxon>
        <taxon>Clostridia</taxon>
        <taxon>Lachnospirales</taxon>
        <taxon>Lachnospiraceae</taxon>
        <taxon>Eisenbergiella</taxon>
    </lineage>
</organism>
<dbReference type="InterPro" id="IPR013321">
    <property type="entry name" value="Arc_rbn_hlx_hlx"/>
</dbReference>
<dbReference type="PANTHER" id="PTHR38781:SF1">
    <property type="entry name" value="ANTITOXIN DINJ-RELATED"/>
    <property type="match status" value="1"/>
</dbReference>
<protein>
    <submittedName>
        <fullName evidence="3">Type II toxin-antitoxin system RelB/DinJ family antitoxin</fullName>
    </submittedName>
</protein>
<gene>
    <name evidence="3" type="ORF">H9926_08290</name>
</gene>
<comment type="similarity">
    <text evidence="1">Belongs to the RelB/DinJ antitoxin family.</text>
</comment>
<name>A0A9D2QL06_9FIRM</name>
<keyword evidence="2" id="KW-1277">Toxin-antitoxin system</keyword>
<dbReference type="NCBIfam" id="TIGR02384">
    <property type="entry name" value="RelB_DinJ"/>
    <property type="match status" value="1"/>
</dbReference>
<sequence length="90" mass="10300">MATAPTQIRIDADIKKQATDLFNDLGLDMSSAVNLFLHQCVLRGGLPFRVEMPRYTQRTLDAMDEARRISRDPDVRGYTNMDDLRKALEE</sequence>
<dbReference type="InterPro" id="IPR007337">
    <property type="entry name" value="RelB/DinJ"/>
</dbReference>
<reference evidence="3" key="1">
    <citation type="journal article" date="2021" name="PeerJ">
        <title>Extensive microbial diversity within the chicken gut microbiome revealed by metagenomics and culture.</title>
        <authorList>
            <person name="Gilroy R."/>
            <person name="Ravi A."/>
            <person name="Getino M."/>
            <person name="Pursley I."/>
            <person name="Horton D.L."/>
            <person name="Alikhan N.F."/>
            <person name="Baker D."/>
            <person name="Gharbi K."/>
            <person name="Hall N."/>
            <person name="Watson M."/>
            <person name="Adriaenssens E.M."/>
            <person name="Foster-Nyarko E."/>
            <person name="Jarju S."/>
            <person name="Secka A."/>
            <person name="Antonio M."/>
            <person name="Oren A."/>
            <person name="Chaudhuri R.R."/>
            <person name="La Ragione R."/>
            <person name="Hildebrand F."/>
            <person name="Pallen M.J."/>
        </authorList>
    </citation>
    <scope>NUCLEOTIDE SEQUENCE</scope>
    <source>
        <strain evidence="3">ChiBcec1-1630</strain>
    </source>
</reference>
<accession>A0A9D2QL06</accession>
<dbReference type="PIRSF" id="PIRSF003108">
    <property type="entry name" value="DinJ"/>
    <property type="match status" value="1"/>
</dbReference>
<dbReference type="InterPro" id="IPR026262">
    <property type="entry name" value="DinJ"/>
</dbReference>
<dbReference type="GO" id="GO:0006351">
    <property type="term" value="P:DNA-templated transcription"/>
    <property type="evidence" value="ECO:0007669"/>
    <property type="project" value="TreeGrafter"/>
</dbReference>
<evidence type="ECO:0000313" key="4">
    <source>
        <dbReference type="Proteomes" id="UP000823922"/>
    </source>
</evidence>
<dbReference type="Pfam" id="PF04221">
    <property type="entry name" value="RelB"/>
    <property type="match status" value="1"/>
</dbReference>
<evidence type="ECO:0000256" key="1">
    <source>
        <dbReference type="ARBA" id="ARBA00010562"/>
    </source>
</evidence>
<proteinExistence type="inferred from homology"/>
<dbReference type="GO" id="GO:0015643">
    <property type="term" value="F:toxic substance binding"/>
    <property type="evidence" value="ECO:0007669"/>
    <property type="project" value="InterPro"/>
</dbReference>
<dbReference type="PANTHER" id="PTHR38781">
    <property type="entry name" value="ANTITOXIN DINJ-RELATED"/>
    <property type="match status" value="1"/>
</dbReference>